<comment type="similarity">
    <text evidence="1">Belongs to the HesA/MoeB/ThiF family.</text>
</comment>
<dbReference type="SUPFAM" id="SSF69572">
    <property type="entry name" value="Activating enzymes of the ubiquitin-like proteins"/>
    <property type="match status" value="1"/>
</dbReference>
<evidence type="ECO:0000256" key="7">
    <source>
        <dbReference type="ARBA" id="ARBA00063809"/>
    </source>
</evidence>
<evidence type="ECO:0000313" key="15">
    <source>
        <dbReference type="Proteomes" id="UP000092164"/>
    </source>
</evidence>
<keyword evidence="15" id="KW-1185">Reference proteome</keyword>
<dbReference type="InterPro" id="IPR045886">
    <property type="entry name" value="ThiF/MoeB/HesA"/>
</dbReference>
<dbReference type="FunFam" id="3.40.50.720:FF:000033">
    <property type="entry name" value="Adenylyltransferase and sulfurtransferase MOCS3"/>
    <property type="match status" value="1"/>
</dbReference>
<evidence type="ECO:0000256" key="1">
    <source>
        <dbReference type="ARBA" id="ARBA00009919"/>
    </source>
</evidence>
<comment type="caution">
    <text evidence="14">The sequence shown here is derived from an EMBL/GenBank/DDBJ whole genome shotgun (WGS) entry which is preliminary data.</text>
</comment>
<dbReference type="OrthoDB" id="9804286at2"/>
<comment type="function">
    <text evidence="6">Catalyzes the adenylation by ATP of the carboxyl group of the C-terminal glycine of sulfur carrier protein MoaD.</text>
</comment>
<dbReference type="EC" id="2.7.7.80" evidence="8"/>
<dbReference type="GO" id="GO:0004792">
    <property type="term" value="F:thiosulfate-cyanide sulfurtransferase activity"/>
    <property type="evidence" value="ECO:0007669"/>
    <property type="project" value="TreeGrafter"/>
</dbReference>
<evidence type="ECO:0000256" key="2">
    <source>
        <dbReference type="ARBA" id="ARBA00022679"/>
    </source>
</evidence>
<dbReference type="SMART" id="SM00450">
    <property type="entry name" value="RHOD"/>
    <property type="match status" value="1"/>
</dbReference>
<dbReference type="GO" id="GO:0008641">
    <property type="term" value="F:ubiquitin-like modifier activating enzyme activity"/>
    <property type="evidence" value="ECO:0007669"/>
    <property type="project" value="InterPro"/>
</dbReference>
<dbReference type="GO" id="GO:0005829">
    <property type="term" value="C:cytosol"/>
    <property type="evidence" value="ECO:0007669"/>
    <property type="project" value="TreeGrafter"/>
</dbReference>
<sequence>MNEERYLRQITLDGFGTVGQQKLKQAKVLVVGAGGLGIPVLTYLNAMGVGTLGIVDADVVSLSNLHRQVLFTEAMVGMPKVEVIKKQLSAQNSTTQIHIYQTYLTIANALDIIKDYDIVVDATDNFPTRYLINDACVIANKPFVYGALHAFEGQVSVFNYNGGPTYRCLFPTMPAADAVPNCNDNGVLGILPGIIGNLQALEVVKVIAEIGEVLSGVLLLFDTLSQRTQRMKFKLQAGNNEIKSLATSYEFDCELPLKSIDAVELQQLLSGNPVELIDVRTDKEFQRQHLKEAKHIPLNELTGRVAEVDLETTIYVICQSGVRSKKAIVKLQELCPGKDFVNVTGGMNQMKNYVDTY</sequence>
<dbReference type="RefSeq" id="WP_068482687.1">
    <property type="nucleotide sequence ID" value="NZ_CP018760.1"/>
</dbReference>
<proteinExistence type="inferred from homology"/>
<dbReference type="Pfam" id="PF00899">
    <property type="entry name" value="ThiF"/>
    <property type="match status" value="1"/>
</dbReference>
<keyword evidence="3" id="KW-0547">Nucleotide-binding</keyword>
<evidence type="ECO:0000313" key="14">
    <source>
        <dbReference type="EMBL" id="OBR41365.1"/>
    </source>
</evidence>
<dbReference type="CDD" id="cd00757">
    <property type="entry name" value="ThiF_MoeB_HesA_family"/>
    <property type="match status" value="1"/>
</dbReference>
<organism evidence="14 15">
    <name type="scientific">Maribacter hydrothermalis</name>
    <dbReference type="NCBI Taxonomy" id="1836467"/>
    <lineage>
        <taxon>Bacteria</taxon>
        <taxon>Pseudomonadati</taxon>
        <taxon>Bacteroidota</taxon>
        <taxon>Flavobacteriia</taxon>
        <taxon>Flavobacteriales</taxon>
        <taxon>Flavobacteriaceae</taxon>
        <taxon>Maribacter</taxon>
    </lineage>
</organism>
<dbReference type="STRING" id="1836467.BTR34_14380"/>
<dbReference type="Gene3D" id="3.40.250.10">
    <property type="entry name" value="Rhodanese-like domain"/>
    <property type="match status" value="1"/>
</dbReference>
<evidence type="ECO:0000256" key="11">
    <source>
        <dbReference type="ARBA" id="ARBA00075328"/>
    </source>
</evidence>
<dbReference type="GO" id="GO:0008146">
    <property type="term" value="F:sulfotransferase activity"/>
    <property type="evidence" value="ECO:0007669"/>
    <property type="project" value="TreeGrafter"/>
</dbReference>
<dbReference type="Proteomes" id="UP000092164">
    <property type="component" value="Unassembled WGS sequence"/>
</dbReference>
<comment type="catalytic activity">
    <reaction evidence="5">
        <text>[molybdopterin-synthase sulfur-carrier protein]-C-terminal Gly-Gly + ATP + H(+) = [molybdopterin-synthase sulfur-carrier protein]-C-terminal Gly-Gly-AMP + diphosphate</text>
        <dbReference type="Rhea" id="RHEA:43616"/>
        <dbReference type="Rhea" id="RHEA-COMP:12159"/>
        <dbReference type="Rhea" id="RHEA-COMP:12202"/>
        <dbReference type="ChEBI" id="CHEBI:15378"/>
        <dbReference type="ChEBI" id="CHEBI:30616"/>
        <dbReference type="ChEBI" id="CHEBI:33019"/>
        <dbReference type="ChEBI" id="CHEBI:90618"/>
        <dbReference type="ChEBI" id="CHEBI:90778"/>
        <dbReference type="EC" id="2.7.7.80"/>
    </reaction>
</comment>
<keyword evidence="2 14" id="KW-0808">Transferase</keyword>
<evidence type="ECO:0000256" key="5">
    <source>
        <dbReference type="ARBA" id="ARBA00052218"/>
    </source>
</evidence>
<name>A0A1B7ZDH8_9FLAO</name>
<keyword evidence="4" id="KW-0067">ATP-binding</keyword>
<evidence type="ECO:0000259" key="13">
    <source>
        <dbReference type="PROSITE" id="PS50206"/>
    </source>
</evidence>
<evidence type="ECO:0000256" key="4">
    <source>
        <dbReference type="ARBA" id="ARBA00022840"/>
    </source>
</evidence>
<dbReference type="PROSITE" id="PS50206">
    <property type="entry name" value="RHODANESE_3"/>
    <property type="match status" value="1"/>
</dbReference>
<evidence type="ECO:0000256" key="10">
    <source>
        <dbReference type="ARBA" id="ARBA00075110"/>
    </source>
</evidence>
<dbReference type="EMBL" id="LZFP01000003">
    <property type="protein sequence ID" value="OBR41365.1"/>
    <property type="molecule type" value="Genomic_DNA"/>
</dbReference>
<evidence type="ECO:0000256" key="3">
    <source>
        <dbReference type="ARBA" id="ARBA00022741"/>
    </source>
</evidence>
<dbReference type="InterPro" id="IPR035985">
    <property type="entry name" value="Ubiquitin-activating_enz"/>
</dbReference>
<dbReference type="GO" id="GO:0061605">
    <property type="term" value="F:molybdopterin-synthase adenylyltransferase activity"/>
    <property type="evidence" value="ECO:0007669"/>
    <property type="project" value="UniProtKB-EC"/>
</dbReference>
<dbReference type="CDD" id="cd00158">
    <property type="entry name" value="RHOD"/>
    <property type="match status" value="1"/>
</dbReference>
<feature type="domain" description="Rhodanese" evidence="13">
    <location>
        <begin position="270"/>
        <end position="355"/>
    </location>
</feature>
<protein>
    <recommendedName>
        <fullName evidence="9">Molybdopterin-synthase adenylyltransferase</fullName>
        <ecNumber evidence="8">2.7.7.80</ecNumber>
    </recommendedName>
    <alternativeName>
        <fullName evidence="12">MoaD protein adenylase</fullName>
    </alternativeName>
    <alternativeName>
        <fullName evidence="10">Molybdopterin-converting factor subunit 1 adenylase</fullName>
    </alternativeName>
    <alternativeName>
        <fullName evidence="11">Sulfur carrier protein MoaD adenylyltransferase</fullName>
    </alternativeName>
</protein>
<evidence type="ECO:0000256" key="12">
    <source>
        <dbReference type="ARBA" id="ARBA00078531"/>
    </source>
</evidence>
<dbReference type="KEGG" id="mart:BTR34_14380"/>
<dbReference type="AlphaFoldDB" id="A0A1B7ZDH8"/>
<gene>
    <name evidence="14" type="ORF">A9200_13715</name>
</gene>
<dbReference type="Gene3D" id="3.40.50.720">
    <property type="entry name" value="NAD(P)-binding Rossmann-like Domain"/>
    <property type="match status" value="1"/>
</dbReference>
<dbReference type="GO" id="GO:0005524">
    <property type="term" value="F:ATP binding"/>
    <property type="evidence" value="ECO:0007669"/>
    <property type="project" value="UniProtKB-KW"/>
</dbReference>
<reference evidence="15" key="1">
    <citation type="submission" date="2016-06" db="EMBL/GenBank/DDBJ databases">
        <authorList>
            <person name="Zhan P."/>
        </authorList>
    </citation>
    <scope>NUCLEOTIDE SEQUENCE [LARGE SCALE GENOMIC DNA]</scope>
    <source>
        <strain evidence="15">T28</strain>
    </source>
</reference>
<evidence type="ECO:0000256" key="8">
    <source>
        <dbReference type="ARBA" id="ARBA00066884"/>
    </source>
</evidence>
<comment type="subunit">
    <text evidence="7">Homodimer. Forms a stable heterotetrameric complex of 2 MoeB and 2 MoaD during adenylation of MoaD.</text>
</comment>
<accession>A0A1B7ZDH8</accession>
<dbReference type="PANTHER" id="PTHR10953">
    <property type="entry name" value="UBIQUITIN-ACTIVATING ENZYME E1"/>
    <property type="match status" value="1"/>
</dbReference>
<dbReference type="Pfam" id="PF00581">
    <property type="entry name" value="Rhodanese"/>
    <property type="match status" value="1"/>
</dbReference>
<evidence type="ECO:0000256" key="6">
    <source>
        <dbReference type="ARBA" id="ARBA00055169"/>
    </source>
</evidence>
<dbReference type="InterPro" id="IPR036873">
    <property type="entry name" value="Rhodanese-like_dom_sf"/>
</dbReference>
<evidence type="ECO:0000256" key="9">
    <source>
        <dbReference type="ARBA" id="ARBA00073635"/>
    </source>
</evidence>
<dbReference type="PANTHER" id="PTHR10953:SF102">
    <property type="entry name" value="ADENYLYLTRANSFERASE AND SULFURTRANSFERASE MOCS3"/>
    <property type="match status" value="1"/>
</dbReference>
<dbReference type="InterPro" id="IPR001763">
    <property type="entry name" value="Rhodanese-like_dom"/>
</dbReference>
<dbReference type="InterPro" id="IPR000594">
    <property type="entry name" value="ThiF_NAD_FAD-bd"/>
</dbReference>